<evidence type="ECO:0000256" key="3">
    <source>
        <dbReference type="ARBA" id="ARBA00023002"/>
    </source>
</evidence>
<dbReference type="InterPro" id="IPR036884">
    <property type="entry name" value="2Fe-2S-bd_dom_sf"/>
</dbReference>
<keyword evidence="3" id="KW-0560">Oxidoreductase</keyword>
<dbReference type="PANTHER" id="PTHR44379">
    <property type="entry name" value="OXIDOREDUCTASE WITH IRON-SULFUR SUBUNIT"/>
    <property type="match status" value="1"/>
</dbReference>
<keyword evidence="4" id="KW-0408">Iron</keyword>
<evidence type="ECO:0000256" key="5">
    <source>
        <dbReference type="ARBA" id="ARBA00023014"/>
    </source>
</evidence>
<dbReference type="InterPro" id="IPR036010">
    <property type="entry name" value="2Fe-2S_ferredoxin-like_sf"/>
</dbReference>
<dbReference type="FunFam" id="1.10.150.120:FF:000003">
    <property type="entry name" value="Carbon monoxide dehydrogenase, small subunit"/>
    <property type="match status" value="1"/>
</dbReference>
<feature type="domain" description="2Fe-2S ferredoxin-type" evidence="6">
    <location>
        <begin position="1"/>
        <end position="77"/>
    </location>
</feature>
<dbReference type="GO" id="GO:0016491">
    <property type="term" value="F:oxidoreductase activity"/>
    <property type="evidence" value="ECO:0007669"/>
    <property type="project" value="UniProtKB-KW"/>
</dbReference>
<name>A0AAW5KAP1_9BACT</name>
<dbReference type="GO" id="GO:0046872">
    <property type="term" value="F:metal ion binding"/>
    <property type="evidence" value="ECO:0007669"/>
    <property type="project" value="UniProtKB-KW"/>
</dbReference>
<comment type="caution">
    <text evidence="7">The sequence shown here is derived from an EMBL/GenBank/DDBJ whole genome shotgun (WGS) entry which is preliminary data.</text>
</comment>
<evidence type="ECO:0000313" key="7">
    <source>
        <dbReference type="EMBL" id="MCQ4815598.1"/>
    </source>
</evidence>
<protein>
    <submittedName>
        <fullName evidence="7">(2Fe-2S)-binding protein</fullName>
    </submittedName>
</protein>
<dbReference type="PANTHER" id="PTHR44379:SF5">
    <property type="entry name" value="OXIDOREDUCTASE WITH IRON-SULFUR SUBUNIT"/>
    <property type="match status" value="1"/>
</dbReference>
<evidence type="ECO:0000256" key="1">
    <source>
        <dbReference type="ARBA" id="ARBA00022714"/>
    </source>
</evidence>
<dbReference type="Gene3D" id="1.10.150.120">
    <property type="entry name" value="[2Fe-2S]-binding domain"/>
    <property type="match status" value="1"/>
</dbReference>
<keyword evidence="8" id="KW-1185">Reference proteome</keyword>
<dbReference type="RefSeq" id="WP_256182344.1">
    <property type="nucleotide sequence ID" value="NZ_CATXDJ010000013.1"/>
</dbReference>
<dbReference type="AlphaFoldDB" id="A0AAW5KAP1"/>
<evidence type="ECO:0000259" key="6">
    <source>
        <dbReference type="PROSITE" id="PS51085"/>
    </source>
</evidence>
<dbReference type="InterPro" id="IPR006058">
    <property type="entry name" value="2Fe2S_fd_BS"/>
</dbReference>
<dbReference type="PROSITE" id="PS51085">
    <property type="entry name" value="2FE2S_FER_2"/>
    <property type="match status" value="1"/>
</dbReference>
<keyword evidence="1" id="KW-0001">2Fe-2S</keyword>
<dbReference type="PROSITE" id="PS00197">
    <property type="entry name" value="2FE2S_FER_1"/>
    <property type="match status" value="1"/>
</dbReference>
<dbReference type="InterPro" id="IPR002888">
    <property type="entry name" value="2Fe-2S-bd"/>
</dbReference>
<evidence type="ECO:0000256" key="2">
    <source>
        <dbReference type="ARBA" id="ARBA00022723"/>
    </source>
</evidence>
<dbReference type="SUPFAM" id="SSF47741">
    <property type="entry name" value="CO dehydrogenase ISP C-domain like"/>
    <property type="match status" value="1"/>
</dbReference>
<evidence type="ECO:0000313" key="8">
    <source>
        <dbReference type="Proteomes" id="UP001205919"/>
    </source>
</evidence>
<dbReference type="EMBL" id="JANFYT010000044">
    <property type="protein sequence ID" value="MCQ4815598.1"/>
    <property type="molecule type" value="Genomic_DNA"/>
</dbReference>
<dbReference type="Pfam" id="PF01799">
    <property type="entry name" value="Fer2_2"/>
    <property type="match status" value="1"/>
</dbReference>
<dbReference type="CDD" id="cd00207">
    <property type="entry name" value="fer2"/>
    <property type="match status" value="1"/>
</dbReference>
<dbReference type="InterPro" id="IPR001041">
    <property type="entry name" value="2Fe-2S_ferredoxin-type"/>
</dbReference>
<dbReference type="GO" id="GO:0051537">
    <property type="term" value="F:2 iron, 2 sulfur cluster binding"/>
    <property type="evidence" value="ECO:0007669"/>
    <property type="project" value="UniProtKB-KW"/>
</dbReference>
<keyword evidence="2" id="KW-0479">Metal-binding</keyword>
<organism evidence="7 8">
    <name type="scientific">Cloacibacillus evryensis</name>
    <dbReference type="NCBI Taxonomy" id="508460"/>
    <lineage>
        <taxon>Bacteria</taxon>
        <taxon>Thermotogati</taxon>
        <taxon>Synergistota</taxon>
        <taxon>Synergistia</taxon>
        <taxon>Synergistales</taxon>
        <taxon>Synergistaceae</taxon>
        <taxon>Cloacibacillus</taxon>
    </lineage>
</organism>
<dbReference type="InterPro" id="IPR012675">
    <property type="entry name" value="Beta-grasp_dom_sf"/>
</dbReference>
<dbReference type="InterPro" id="IPR051452">
    <property type="entry name" value="Diverse_Oxidoreductases"/>
</dbReference>
<dbReference type="Pfam" id="PF00111">
    <property type="entry name" value="Fer2"/>
    <property type="match status" value="1"/>
</dbReference>
<accession>A0AAW5KAP1</accession>
<keyword evidence="5" id="KW-0411">Iron-sulfur</keyword>
<gene>
    <name evidence="7" type="ORF">NE630_14255</name>
</gene>
<dbReference type="Gene3D" id="3.10.20.30">
    <property type="match status" value="1"/>
</dbReference>
<reference evidence="7 8" key="1">
    <citation type="submission" date="2022-06" db="EMBL/GenBank/DDBJ databases">
        <title>Isolation of gut microbiota from human fecal samples.</title>
        <authorList>
            <person name="Pamer E.G."/>
            <person name="Barat B."/>
            <person name="Waligurski E."/>
            <person name="Medina S."/>
            <person name="Paddock L."/>
            <person name="Mostad J."/>
        </authorList>
    </citation>
    <scope>NUCLEOTIDE SEQUENCE [LARGE SCALE GENOMIC DNA]</scope>
    <source>
        <strain evidence="7 8">DFI.9.90</strain>
    </source>
</reference>
<sequence length="155" mass="16689">MMISFELNHKKYRMNVDPTKRLVDFLRDEMGLTGTKEGCGEGECGACTVILDKKAVHACLVLTGQINKKSLLTVEGLAQNGEPSPLQKAFIKHGAVQCGYCTPGMLMSASALLMETPRPTEAEVRLALAGNICRCGDYSAIVDAVLDAAEAEARR</sequence>
<evidence type="ECO:0000256" key="4">
    <source>
        <dbReference type="ARBA" id="ARBA00023004"/>
    </source>
</evidence>
<dbReference type="Proteomes" id="UP001205919">
    <property type="component" value="Unassembled WGS sequence"/>
</dbReference>
<dbReference type="SUPFAM" id="SSF54292">
    <property type="entry name" value="2Fe-2S ferredoxin-like"/>
    <property type="match status" value="1"/>
</dbReference>
<proteinExistence type="predicted"/>